<organism evidence="2 3">
    <name type="scientific">Oedothorax gibbosus</name>
    <dbReference type="NCBI Taxonomy" id="931172"/>
    <lineage>
        <taxon>Eukaryota</taxon>
        <taxon>Metazoa</taxon>
        <taxon>Ecdysozoa</taxon>
        <taxon>Arthropoda</taxon>
        <taxon>Chelicerata</taxon>
        <taxon>Arachnida</taxon>
        <taxon>Araneae</taxon>
        <taxon>Araneomorphae</taxon>
        <taxon>Entelegynae</taxon>
        <taxon>Araneoidea</taxon>
        <taxon>Linyphiidae</taxon>
        <taxon>Erigoninae</taxon>
        <taxon>Oedothorax</taxon>
    </lineage>
</organism>
<dbReference type="EMBL" id="JAFNEN010000184">
    <property type="protein sequence ID" value="KAG8190431.1"/>
    <property type="molecule type" value="Genomic_DNA"/>
</dbReference>
<accession>A0AAV6V1D9</accession>
<evidence type="ECO:0000313" key="3">
    <source>
        <dbReference type="Proteomes" id="UP000827092"/>
    </source>
</evidence>
<dbReference type="AlphaFoldDB" id="A0AAV6V1D9"/>
<reference evidence="2 3" key="1">
    <citation type="journal article" date="2022" name="Nat. Ecol. Evol.">
        <title>A masculinizing supergene underlies an exaggerated male reproductive morph in a spider.</title>
        <authorList>
            <person name="Hendrickx F."/>
            <person name="De Corte Z."/>
            <person name="Sonet G."/>
            <person name="Van Belleghem S.M."/>
            <person name="Kostlbacher S."/>
            <person name="Vangestel C."/>
        </authorList>
    </citation>
    <scope>NUCLEOTIDE SEQUENCE [LARGE SCALE GENOMIC DNA]</scope>
    <source>
        <strain evidence="2">W744_W776</strain>
    </source>
</reference>
<evidence type="ECO:0000313" key="2">
    <source>
        <dbReference type="EMBL" id="KAG8190431.1"/>
    </source>
</evidence>
<dbReference type="Proteomes" id="UP000827092">
    <property type="component" value="Unassembled WGS sequence"/>
</dbReference>
<keyword evidence="1" id="KW-0732">Signal</keyword>
<evidence type="ECO:0000256" key="1">
    <source>
        <dbReference type="SAM" id="SignalP"/>
    </source>
</evidence>
<comment type="caution">
    <text evidence="2">The sequence shown here is derived from an EMBL/GenBank/DDBJ whole genome shotgun (WGS) entry which is preliminary data.</text>
</comment>
<feature type="signal peptide" evidence="1">
    <location>
        <begin position="1"/>
        <end position="19"/>
    </location>
</feature>
<proteinExistence type="predicted"/>
<keyword evidence="3" id="KW-1185">Reference proteome</keyword>
<sequence length="225" mass="25645">MLLLVAAVLWLGGICGVQCCHPNSMRLHVCLNIYLEKDFPFLETLVQGKGSRRGRILLEDHDITNICGHLTSLRDCYKGLLPECNSYWQMDRYSRLMHLQETTLMHLCSNRTKTLKDLLTNVDCLQRDAKSIVSSCASDTSDFSWIATWKEILRMQVGPADRCSSMSAYRDCLVSRLQGVLCGEEASTVYGLLMDKWLASWCDTEDLTPGEYLYLPQTFFKGKKH</sequence>
<protein>
    <submittedName>
        <fullName evidence="2">Uncharacterized protein</fullName>
    </submittedName>
</protein>
<name>A0AAV6V1D9_9ARAC</name>
<gene>
    <name evidence="2" type="ORF">JTE90_009268</name>
</gene>
<feature type="chain" id="PRO_5043496203" evidence="1">
    <location>
        <begin position="20"/>
        <end position="225"/>
    </location>
</feature>